<dbReference type="SUPFAM" id="SSF56349">
    <property type="entry name" value="DNA breaking-rejoining enzymes"/>
    <property type="match status" value="1"/>
</dbReference>
<feature type="active site" evidence="9">
    <location>
        <position position="197"/>
    </location>
</feature>
<sequence length="333" mass="36231">MDTAAQSLIRQYLSFLRSQRKLSAHTVDSYGRDLQELCTLLTPAGASQPAQAADIDFRKTTQVQIRKCAAQLHARGLNARSISRKLSAWRGFFAWMSMEIELKANPADGVKPPKKNKPLPKALAADDAVRLVSQASPARDPASTLAACNRAMFELLYSSGLRVSELSTIDLADVREGAYESAGWIDLENAEVTVTGKGGKKRKVPVGSAALQAIADWLPIRASLVRADAGPDSHALFLTERGTRMSPRVTQLRLKAHGQSLEMASDVHPHMLRHSFASHVLQSSGDLRAVQEMLGHASITATQVYTALDFQRLAQVYDQAHPRAKKTGKTGGK</sequence>
<comment type="caution">
    <text evidence="12">The sequence shown here is derived from an EMBL/GenBank/DDBJ whole genome shotgun (WGS) entry which is preliminary data.</text>
</comment>
<dbReference type="InterPro" id="IPR010998">
    <property type="entry name" value="Integrase_recombinase_N"/>
</dbReference>
<keyword evidence="3 9" id="KW-0132">Cell division</keyword>
<evidence type="ECO:0000256" key="4">
    <source>
        <dbReference type="ARBA" id="ARBA00022829"/>
    </source>
</evidence>
<proteinExistence type="inferred from homology"/>
<evidence type="ECO:0000256" key="5">
    <source>
        <dbReference type="ARBA" id="ARBA00022908"/>
    </source>
</evidence>
<evidence type="ECO:0000256" key="8">
    <source>
        <dbReference type="ARBA" id="ARBA00023306"/>
    </source>
</evidence>
<evidence type="ECO:0000256" key="2">
    <source>
        <dbReference type="ARBA" id="ARBA00022490"/>
    </source>
</evidence>
<dbReference type="Pfam" id="PF02899">
    <property type="entry name" value="Phage_int_SAM_1"/>
    <property type="match status" value="1"/>
</dbReference>
<dbReference type="Proteomes" id="UP000462435">
    <property type="component" value="Unassembled WGS sequence"/>
</dbReference>
<accession>A0A7V8JTG0</accession>
<evidence type="ECO:0000256" key="1">
    <source>
        <dbReference type="ARBA" id="ARBA00004496"/>
    </source>
</evidence>
<comment type="subunit">
    <text evidence="9">Forms a cyclic heterotetrameric complex composed of two molecules of XerC and two molecules of XerD.</text>
</comment>
<dbReference type="CDD" id="cd00798">
    <property type="entry name" value="INT_XerDC_C"/>
    <property type="match status" value="1"/>
</dbReference>
<dbReference type="PROSITE" id="PS51900">
    <property type="entry name" value="CB"/>
    <property type="match status" value="1"/>
</dbReference>
<evidence type="ECO:0000256" key="9">
    <source>
        <dbReference type="HAMAP-Rule" id="MF_01808"/>
    </source>
</evidence>
<comment type="subcellular location">
    <subcellularLocation>
        <location evidence="1 9">Cytoplasm</location>
    </subcellularLocation>
</comment>
<gene>
    <name evidence="12" type="primary">xerC_2</name>
    <name evidence="9" type="synonym">xerC</name>
    <name evidence="12" type="ORF">GAK35_02788</name>
</gene>
<evidence type="ECO:0000256" key="3">
    <source>
        <dbReference type="ARBA" id="ARBA00022618"/>
    </source>
</evidence>
<feature type="active site" evidence="9">
    <location>
        <position position="270"/>
    </location>
</feature>
<keyword evidence="6 9" id="KW-0238">DNA-binding</keyword>
<dbReference type="Gene3D" id="1.10.150.130">
    <property type="match status" value="1"/>
</dbReference>
<dbReference type="GO" id="GO:0006313">
    <property type="term" value="P:DNA transposition"/>
    <property type="evidence" value="ECO:0007669"/>
    <property type="project" value="UniProtKB-UniRule"/>
</dbReference>
<dbReference type="PROSITE" id="PS51898">
    <property type="entry name" value="TYR_RECOMBINASE"/>
    <property type="match status" value="1"/>
</dbReference>
<evidence type="ECO:0000256" key="7">
    <source>
        <dbReference type="ARBA" id="ARBA00023172"/>
    </source>
</evidence>
<dbReference type="InterPro" id="IPR023009">
    <property type="entry name" value="Tyrosine_recombinase_XerC/XerD"/>
</dbReference>
<evidence type="ECO:0000313" key="13">
    <source>
        <dbReference type="Proteomes" id="UP000462435"/>
    </source>
</evidence>
<feature type="domain" description="Tyr recombinase" evidence="10">
    <location>
        <begin position="118"/>
        <end position="318"/>
    </location>
</feature>
<feature type="active site" description="O-(3'-phospho-DNA)-tyrosine intermediate" evidence="9">
    <location>
        <position position="305"/>
    </location>
</feature>
<feature type="active site" evidence="9">
    <location>
        <position position="162"/>
    </location>
</feature>
<feature type="domain" description="Core-binding (CB)" evidence="11">
    <location>
        <begin position="3"/>
        <end position="97"/>
    </location>
</feature>
<feature type="active site" evidence="9">
    <location>
        <position position="273"/>
    </location>
</feature>
<comment type="function">
    <text evidence="9">Site-specific tyrosine recombinase, which acts by catalyzing the cutting and rejoining of the recombining DNA molecules. The XerC-XerD complex is essential to convert dimers of the bacterial chromosome into monomers to permit their segregation at cell division. It also contributes to the segregational stability of plasmids.</text>
</comment>
<dbReference type="GO" id="GO:0009037">
    <property type="term" value="F:tyrosine-based site-specific recombinase activity"/>
    <property type="evidence" value="ECO:0007669"/>
    <property type="project" value="UniProtKB-UniRule"/>
</dbReference>
<evidence type="ECO:0000256" key="6">
    <source>
        <dbReference type="ARBA" id="ARBA00023125"/>
    </source>
</evidence>
<name>A0A7V8JTG0_9BURK</name>
<dbReference type="GO" id="GO:0007059">
    <property type="term" value="P:chromosome segregation"/>
    <property type="evidence" value="ECO:0007669"/>
    <property type="project" value="UniProtKB-UniRule"/>
</dbReference>
<dbReference type="PANTHER" id="PTHR30349">
    <property type="entry name" value="PHAGE INTEGRASE-RELATED"/>
    <property type="match status" value="1"/>
</dbReference>
<keyword evidence="8 9" id="KW-0131">Cell cycle</keyword>
<reference evidence="13" key="1">
    <citation type="journal article" date="2020" name="MBio">
        <title>Horizontal gene transfer to a defensive symbiont with a reduced genome amongst a multipartite beetle microbiome.</title>
        <authorList>
            <person name="Waterworth S.C."/>
            <person name="Florez L.V."/>
            <person name="Rees E.R."/>
            <person name="Hertweck C."/>
            <person name="Kaltenpoth M."/>
            <person name="Kwan J.C."/>
        </authorList>
    </citation>
    <scope>NUCLEOTIDE SEQUENCE [LARGE SCALE GENOMIC DNA]</scope>
</reference>
<keyword evidence="7 9" id="KW-0233">DNA recombination</keyword>
<dbReference type="PANTHER" id="PTHR30349:SF81">
    <property type="entry name" value="TYROSINE RECOMBINASE XERC"/>
    <property type="match status" value="1"/>
</dbReference>
<dbReference type="AlphaFoldDB" id="A0A7V8JTG0"/>
<keyword evidence="2 9" id="KW-0963">Cytoplasm</keyword>
<dbReference type="InterPro" id="IPR002104">
    <property type="entry name" value="Integrase_catalytic"/>
</dbReference>
<dbReference type="InterPro" id="IPR044068">
    <property type="entry name" value="CB"/>
</dbReference>
<organism evidence="12 13">
    <name type="scientific">Herbaspirillum frisingense</name>
    <dbReference type="NCBI Taxonomy" id="92645"/>
    <lineage>
        <taxon>Bacteria</taxon>
        <taxon>Pseudomonadati</taxon>
        <taxon>Pseudomonadota</taxon>
        <taxon>Betaproteobacteria</taxon>
        <taxon>Burkholderiales</taxon>
        <taxon>Oxalobacteraceae</taxon>
        <taxon>Herbaspirillum</taxon>
    </lineage>
</organism>
<dbReference type="InterPro" id="IPR013762">
    <property type="entry name" value="Integrase-like_cat_sf"/>
</dbReference>
<evidence type="ECO:0000259" key="10">
    <source>
        <dbReference type="PROSITE" id="PS51898"/>
    </source>
</evidence>
<feature type="active site" evidence="9">
    <location>
        <position position="296"/>
    </location>
</feature>
<dbReference type="Pfam" id="PF00589">
    <property type="entry name" value="Phage_integrase"/>
    <property type="match status" value="1"/>
</dbReference>
<keyword evidence="4 9" id="KW-0159">Chromosome partition</keyword>
<evidence type="ECO:0000259" key="11">
    <source>
        <dbReference type="PROSITE" id="PS51900"/>
    </source>
</evidence>
<dbReference type="EMBL" id="WNDX01000087">
    <property type="protein sequence ID" value="KAF1042310.1"/>
    <property type="molecule type" value="Genomic_DNA"/>
</dbReference>
<protein>
    <recommendedName>
        <fullName evidence="9">Tyrosine recombinase XerC</fullName>
    </recommendedName>
</protein>
<dbReference type="InterPro" id="IPR050090">
    <property type="entry name" value="Tyrosine_recombinase_XerCD"/>
</dbReference>
<comment type="similarity">
    <text evidence="9">Belongs to the 'phage' integrase family. XerC subfamily.</text>
</comment>
<keyword evidence="5 9" id="KW-0229">DNA integration</keyword>
<dbReference type="GO" id="GO:0051301">
    <property type="term" value="P:cell division"/>
    <property type="evidence" value="ECO:0007669"/>
    <property type="project" value="UniProtKB-KW"/>
</dbReference>
<dbReference type="Gene3D" id="1.10.443.10">
    <property type="entry name" value="Intergrase catalytic core"/>
    <property type="match status" value="1"/>
</dbReference>
<dbReference type="InterPro" id="IPR004107">
    <property type="entry name" value="Integrase_SAM-like_N"/>
</dbReference>
<dbReference type="InterPro" id="IPR011010">
    <property type="entry name" value="DNA_brk_join_enz"/>
</dbReference>
<dbReference type="GO" id="GO:0005737">
    <property type="term" value="C:cytoplasm"/>
    <property type="evidence" value="ECO:0007669"/>
    <property type="project" value="UniProtKB-SubCell"/>
</dbReference>
<dbReference type="GO" id="GO:0003677">
    <property type="term" value="F:DNA binding"/>
    <property type="evidence" value="ECO:0007669"/>
    <property type="project" value="UniProtKB-UniRule"/>
</dbReference>
<dbReference type="HAMAP" id="MF_01808">
    <property type="entry name" value="Recomb_XerC_XerD"/>
    <property type="match status" value="1"/>
</dbReference>
<evidence type="ECO:0000313" key="12">
    <source>
        <dbReference type="EMBL" id="KAF1042310.1"/>
    </source>
</evidence>